<feature type="transmembrane region" description="Helical" evidence="1">
    <location>
        <begin position="132"/>
        <end position="151"/>
    </location>
</feature>
<gene>
    <name evidence="2" type="ORF">F0320_02500</name>
</gene>
<feature type="transmembrane region" description="Helical" evidence="1">
    <location>
        <begin position="12"/>
        <end position="36"/>
    </location>
</feature>
<dbReference type="AlphaFoldDB" id="A0AAU7J2P1"/>
<feature type="transmembrane region" description="Helical" evidence="1">
    <location>
        <begin position="56"/>
        <end position="85"/>
    </location>
</feature>
<feature type="transmembrane region" description="Helical" evidence="1">
    <location>
        <begin position="241"/>
        <end position="263"/>
    </location>
</feature>
<sequence length="415" mass="46966">MKADFLKIINRKFFIAIITSSTFVTGCTFSVIWFYLANIDRLDILYDALSVTSALGIIFGFTLLSLFGFSIVIFISSFLLYLIFLSNEQSLKHYEGLPSRLANVSLINSIMICIVFISSMSVYYFLNWNGPGVTIVAIGLLLLTTWSMSRWQIFTPAYVKIDDTLEKKYLKTWPIKFGLPALLLIPACVQVLPLLFVTNQLDFNSETSMLAQLAIFTGLSVVLAVVGIFPGMILVSEQKNIIQMITTIVIVIPALVFLMTIFFRPTPNLIINMTLNLSGISDWRTHQYYIETQTHPHAMFDGATWNTRYYKDIPSRFFITGVNIFSLGNIQLICPDQINAARSASLKTTADDFEAYDLRIKALKRTAMKCIPFKKEQIHQWDSPISEPVFYQKVKSTSSNSILDLLKEIKPPHAS</sequence>
<reference evidence="2" key="1">
    <citation type="submission" date="2023-05" db="EMBL/GenBank/DDBJ databases">
        <title>Complete genome sequence data from fresh produce 2nd batch.</title>
        <authorList>
            <person name="Stein M."/>
            <person name="Cho G.-S."/>
            <person name="Brinks E."/>
            <person name="Franz C.M.A.P."/>
        </authorList>
    </citation>
    <scope>NUCLEOTIDE SEQUENCE [LARGE SCALE GENOMIC DNA]</scope>
    <source>
        <strain evidence="2">E1</strain>
    </source>
</reference>
<keyword evidence="1" id="KW-0812">Transmembrane</keyword>
<accession>A0AAU7J2P1</accession>
<evidence type="ECO:0000256" key="1">
    <source>
        <dbReference type="SAM" id="Phobius"/>
    </source>
</evidence>
<dbReference type="Proteomes" id="UP000323234">
    <property type="component" value="Chromosome"/>
</dbReference>
<dbReference type="KEGG" id="edy:F0320_02500"/>
<organism evidence="2 3">
    <name type="scientific">Enterobacter dykesii</name>
    <dbReference type="NCBI Taxonomy" id="2797506"/>
    <lineage>
        <taxon>Bacteria</taxon>
        <taxon>Pseudomonadati</taxon>
        <taxon>Pseudomonadota</taxon>
        <taxon>Gammaproteobacteria</taxon>
        <taxon>Enterobacterales</taxon>
        <taxon>Enterobacteriaceae</taxon>
        <taxon>Enterobacter</taxon>
    </lineage>
</organism>
<keyword evidence="1" id="KW-1133">Transmembrane helix</keyword>
<feature type="transmembrane region" description="Helical" evidence="1">
    <location>
        <begin position="106"/>
        <end position="126"/>
    </location>
</feature>
<keyword evidence="3" id="KW-1185">Reference proteome</keyword>
<evidence type="ECO:0000313" key="3">
    <source>
        <dbReference type="Proteomes" id="UP000323234"/>
    </source>
</evidence>
<feature type="transmembrane region" description="Helical" evidence="1">
    <location>
        <begin position="209"/>
        <end position="229"/>
    </location>
</feature>
<dbReference type="EMBL" id="CP126604">
    <property type="protein sequence ID" value="XBN40304.1"/>
    <property type="molecule type" value="Genomic_DNA"/>
</dbReference>
<name>A0AAU7J2P1_9ENTR</name>
<keyword evidence="1" id="KW-0472">Membrane</keyword>
<dbReference type="PROSITE" id="PS51257">
    <property type="entry name" value="PROKAR_LIPOPROTEIN"/>
    <property type="match status" value="1"/>
</dbReference>
<feature type="transmembrane region" description="Helical" evidence="1">
    <location>
        <begin position="177"/>
        <end position="197"/>
    </location>
</feature>
<dbReference type="RefSeq" id="WP_233443228.1">
    <property type="nucleotide sequence ID" value="NZ_CP126604.1"/>
</dbReference>
<protein>
    <submittedName>
        <fullName evidence="2">Uncharacterized protein</fullName>
    </submittedName>
</protein>
<proteinExistence type="predicted"/>
<evidence type="ECO:0000313" key="2">
    <source>
        <dbReference type="EMBL" id="XBN40304.1"/>
    </source>
</evidence>